<dbReference type="InterPro" id="IPR051561">
    <property type="entry name" value="FRAS1_ECM"/>
</dbReference>
<evidence type="ECO:0000259" key="5">
    <source>
        <dbReference type="PROSITE" id="PS50268"/>
    </source>
</evidence>
<evidence type="ECO:0000256" key="3">
    <source>
        <dbReference type="ARBA" id="ARBA00023180"/>
    </source>
</evidence>
<dbReference type="InterPro" id="IPR018247">
    <property type="entry name" value="EF_Hand_1_Ca_BS"/>
</dbReference>
<proteinExistence type="predicted"/>
<protein>
    <submittedName>
        <fullName evidence="6">VCBS repeat-containing protein</fullName>
    </submittedName>
</protein>
<dbReference type="InterPro" id="IPR025592">
    <property type="entry name" value="DUF4347"/>
</dbReference>
<dbReference type="Pfam" id="PF16184">
    <property type="entry name" value="Cadherin_3"/>
    <property type="match status" value="2"/>
</dbReference>
<keyword evidence="1" id="KW-0732">Signal</keyword>
<dbReference type="GO" id="GO:0009653">
    <property type="term" value="P:anatomical structure morphogenesis"/>
    <property type="evidence" value="ECO:0007669"/>
    <property type="project" value="TreeGrafter"/>
</dbReference>
<evidence type="ECO:0000256" key="4">
    <source>
        <dbReference type="SAM" id="MobiDB-lite"/>
    </source>
</evidence>
<keyword evidence="2" id="KW-0677">Repeat</keyword>
<dbReference type="SUPFAM" id="SSF49313">
    <property type="entry name" value="Cadherin-like"/>
    <property type="match status" value="4"/>
</dbReference>
<dbReference type="SMART" id="SM00112">
    <property type="entry name" value="CA"/>
    <property type="match status" value="2"/>
</dbReference>
<dbReference type="Gene3D" id="2.60.40.10">
    <property type="entry name" value="Immunoglobulins"/>
    <property type="match status" value="4"/>
</dbReference>
<dbReference type="Proteomes" id="UP000242133">
    <property type="component" value="Unassembled WGS sequence"/>
</dbReference>
<accession>A0A2P8EXH8</accession>
<dbReference type="Pfam" id="PF17803">
    <property type="entry name" value="Cadherin_4"/>
    <property type="match status" value="1"/>
</dbReference>
<dbReference type="SMART" id="SM00736">
    <property type="entry name" value="CADG"/>
    <property type="match status" value="4"/>
</dbReference>
<dbReference type="InterPro" id="IPR010221">
    <property type="entry name" value="VCBS_dom"/>
</dbReference>
<dbReference type="NCBIfam" id="TIGR01965">
    <property type="entry name" value="VCBS_repeat"/>
    <property type="match status" value="2"/>
</dbReference>
<dbReference type="InterPro" id="IPR040853">
    <property type="entry name" value="RapA2_cadherin-like"/>
</dbReference>
<feature type="region of interest" description="Disordered" evidence="4">
    <location>
        <begin position="1856"/>
        <end position="1880"/>
    </location>
</feature>
<dbReference type="Pfam" id="PF17963">
    <property type="entry name" value="Big_9"/>
    <property type="match status" value="1"/>
</dbReference>
<reference evidence="6 7" key="1">
    <citation type="submission" date="2018-03" db="EMBL/GenBank/DDBJ databases">
        <title>Genomic Encyclopedia of Archaeal and Bacterial Type Strains, Phase II (KMG-II): from individual species to whole genera.</title>
        <authorList>
            <person name="Goeker M."/>
        </authorList>
    </citation>
    <scope>NUCLEOTIDE SEQUENCE [LARGE SCALE GENOMIC DNA]</scope>
    <source>
        <strain evidence="6 7">DSM 17586</strain>
    </source>
</reference>
<dbReference type="InterPro" id="IPR013783">
    <property type="entry name" value="Ig-like_fold"/>
</dbReference>
<dbReference type="Pfam" id="PF13753">
    <property type="entry name" value="SWM_repeat"/>
    <property type="match status" value="1"/>
</dbReference>
<dbReference type="Pfam" id="PF14252">
    <property type="entry name" value="DUF4347"/>
    <property type="match status" value="1"/>
</dbReference>
<dbReference type="InterPro" id="IPR015919">
    <property type="entry name" value="Cadherin-like_sf"/>
</dbReference>
<feature type="compositionally biased region" description="Acidic residues" evidence="4">
    <location>
        <begin position="499"/>
        <end position="510"/>
    </location>
</feature>
<comment type="caution">
    <text evidence="6">The sequence shown here is derived from an EMBL/GenBank/DDBJ whole genome shotgun (WGS) entry which is preliminary data.</text>
</comment>
<dbReference type="Gene3D" id="2.60.40.60">
    <property type="entry name" value="Cadherins"/>
    <property type="match status" value="1"/>
</dbReference>
<dbReference type="InterPro" id="IPR002126">
    <property type="entry name" value="Cadherin-like_dom"/>
</dbReference>
<dbReference type="PROSITE" id="PS50268">
    <property type="entry name" value="CADHERIN_2"/>
    <property type="match status" value="2"/>
</dbReference>
<feature type="compositionally biased region" description="Polar residues" evidence="4">
    <location>
        <begin position="1861"/>
        <end position="1871"/>
    </location>
</feature>
<dbReference type="EMBL" id="PYGI01000009">
    <property type="protein sequence ID" value="PSL14135.1"/>
    <property type="molecule type" value="Genomic_DNA"/>
</dbReference>
<organism evidence="6 7">
    <name type="scientific">Marinobacterium halophilum</name>
    <dbReference type="NCBI Taxonomy" id="267374"/>
    <lineage>
        <taxon>Bacteria</taxon>
        <taxon>Pseudomonadati</taxon>
        <taxon>Pseudomonadota</taxon>
        <taxon>Gammaproteobacteria</taxon>
        <taxon>Oceanospirillales</taxon>
        <taxon>Oceanospirillaceae</taxon>
        <taxon>Marinobacterium</taxon>
    </lineage>
</organism>
<dbReference type="PANTHER" id="PTHR45739:SF8">
    <property type="entry name" value="FRAS1-RELATED EXTRACELLULAR MATRIX PROTEIN 1"/>
    <property type="match status" value="1"/>
</dbReference>
<dbReference type="GO" id="GO:0007156">
    <property type="term" value="P:homophilic cell adhesion via plasma membrane adhesion molecules"/>
    <property type="evidence" value="ECO:0007669"/>
    <property type="project" value="InterPro"/>
</dbReference>
<gene>
    <name evidence="6" type="ORF">CLV44_10971</name>
</gene>
<dbReference type="Gene3D" id="2.60.40.2700">
    <property type="match status" value="4"/>
</dbReference>
<dbReference type="GO" id="GO:0016020">
    <property type="term" value="C:membrane"/>
    <property type="evidence" value="ECO:0007669"/>
    <property type="project" value="InterPro"/>
</dbReference>
<sequence length="4264" mass="435757">MSKSLTQSFYFIDSTLPELDTLLAGLPPYAKVVLLEPDQSGLQQVLTALDGYTNLDAVHVLTHGAPGSIELGNSTLNSESLSEASDALQALGTHLNEDADLLFYGCDVAGNDAGKTLIEQISALTGADVAASDDLTGAAELGGDWELEASVGVIDTTGISAFDFDATLALPGARSVTQGGEVFLGGNYLELGISSTGSFGTVGSKPAGFFGTSQDNRVGMGNDADGFGSGQDLRIDYFMPGSTEERWSIGYNGSQYGGFSKLNGNSGNATSLTDITLTDTSSGDNLSVTFAATISNTLRVEQTHSFGVDDKFFKTTVTLTNITGSTLTDVRYMRSFDPDNTVYQGGSYTTINKIENTYAEDGKAVVSATSMPDSYSDKAGDTAKILYFSSDPRAYVANFGFSNSNPYAAPEQPKGYTTTSDSAIAIVFKGGTLAPGASVTFEKASSLDTADISETVAAIEAASNPAPTFTAFDAPVETSDEDTQVEITFNELAARGNEADQEPIPEDELTEGGPTLREGTVDAFVVTSVKSGTLKIGTDAASATAWNPGTNDVIDATHRAYWTPAPNANNAENASQPIDAFDVKARDSDGLLSSSHVTAQINVTAVNDAPVIASASTNITLAAINEDQALDSINGATVSELVGPRFTDVDAGAQMGGIIIIDDTSTPDQGVWRYTTDGTNWHDIDAVASNSGLALAPTTKLAFFPTANWNGTPGGLVIRVTDEQYVGGYTAGASRVVETDAEASGVSANSINIVTTVNVDNDLPIFTSTEGAASLLETTGWDDAVSVDTGALTGVLSGTDQEDVTENGGSVGFTIRGGTLTGDVVTKSGFYGSLSLDTTTNKWTYTPGNFTAINALAAGATAVDTFEFKVFDSDGGSSIQRLDITLNGTNDLPVLAAVLSDQSFEGGGSFSWQIPADAFTDAEGIDLNYSVETVTDASGETVSGDGSLPAGLSFDEASRTFSGNPNADGTYFIKVTATDSAGAVVSDVFQLDLSNVGNQGPQVAAAVAPQLVLAAQEVTEVVFDAALGGQTLTFGGHTVTLGSAVDAATVASAVLAAGNTDNYAVAPKEGTSDTLVFTAAAAGDKLDTSYEDVVTIGSFNGSATVTKVKDGDTAQPESFILTLDDGAGTETSGLAGQTVIFDGTTVTLVDTDASGTVEASEIAEQISGQTFDNWIVAKVDGQNAVRFESTAGDQNLEDILDSDFSGTLKSNGIWETQLTVTDGNDGLEVFEVQYSGGYSGSTLTFDGVTATAGTAVSAADVASTVISASDNFAAHSATAKDGATDTVVFTADTAGESADITAESFTGTYINSGTGTPTVTITTIGRDWAFQLPAGTFVDPEGDALTYEAQLDGSPLSDTAALTFDAATATFSGDGSALPSGVLTVIATDSVSGLSASTSINLSLGNTADTGVTAGTAITDPSWNGDGHFSFQVPADAFAYSEGDTDGNALSYNATLTDGSALPAWLSIDPVTGTLSGNPVHDVPSTLDIKVTATDSNGTESSASQTFTLVLANTNDSPSTTTYLPDVTVNAGESISLDVGDNLFQDPDGHISGDGTAGATDATSGITYSAQVSDGQGGWQALPAWLNFDPDTHVLSGNPPAGTPYLDIRIVGTDAAGDAAFTSFKLNMASGAAAAAAPNDTGTLGAITDDNGGAVALGDVLTAPEPSDGDGFTASEVLYQWQVRDRIDTEPDTYGEWVDIAGADAKTFTVTQAESSSQIRVQAFYTDNGGYAEAPVSDALTVPALNVAGTAVMTGSPSPGETLVVTLSDSNGLAKATPVYQWYRSDDAAGETNKVAVGSNSSAYTVTNDDGGKYLSVSISYTDDEGTAETAAATSTQIQLGTVAPVAVDDADTATEAGGLDNSTPGTNATGNLFANDTDANADDTQTLTTVRSGDKEGLGTVGLLAGNEYVITGSHGTLRVNKDTGEYTYTVNQFGWSVETLQAGETLTDSFNYTLTDASNLSDTAVLTIEIEGANDAPSARDLPDSVTVVEDALTAIPFSTPFGMTDLDSDGTFTVKLSAFAGKLSGASGDAGAGTVTVTGSESSTLTLTGALNAINTWLNAADQLYYTGAPNANGEGADTLTLTAADDNGSGNITLGTVVVDITAANDAPILDLNADNSLADGVVQNDALSAGADLLGNDHAVVFRPRGEAVNIIDSDVLITDIDGDATLVGATAEITAGDWDNSFTIYETLSSTVGSSYVGASGTITITGNGTGESGLVGATKLNLSGEASHADYQSVLQSIQYNNTLDSAFAGNRAITISVLDQATGDGGLTSNAASFTIDVGNGAITVGQKIYIDGADSGHTVAEVIDSTHFTASGPLIGLADGATLSFTLDGSTVTTATAKADLATGAYVASSATSMVQVLWTPVVDLNGSTAEGTNHSTNFTEGNPGTYIATSNAQVTDQDGNLNTQTVQLTNAQDGAAETLFMGATQVANLANNQITTTFYDADDNAINNGDPGVHKIVFSGDKDATFFQQGLRAVLYKNTSDNPDITPREVTVNIVDAANNTGVPASTTIGITPVNDAPVKGGDTAGELDEGSVYVFTSADLSSTDVDNDNGTLKYVLTSTPAQGTLFRDTNSNGVADEGEAIATVGASDSVGAINAIGTDGYVTQAEVDAGQIKYAHNGQNPDGINPTGADSFGFKVVDGMEDYAFADIAANQAGDVTLTITETDDAPTGEPVITGEMTPGEVLTADVSGIADADGPDNLIFSYQWQTFNGTAWDNVGTDAANYTLEAADQGKQVRVQVSFDDALGRTNTLNGEATGTVAFTNTAATGPVTIADDGTPQPGETLTADTSAIADADGLGPFSYQWQVSTDNGATWVPVEGATAKAYSLPTDAAEGAQYKVAVSFTDGRGNAEALESGVTTVQAPDATVDVAPWLTATGENPTLIDGSQVLFSDVVADTVEDGQLITQLTLTVTGLADGPDEQLRVDGEAIGLTDTNTGTTATGAIGYAVAVTVTGTTATVTLTHSGLTEAEAGALVSNLAYVNSKNDGAEPPASTATAGLRVVTLVSLQDTGTGDNTGLIGLSSTQDVGDSLSAEPSSNTAPVAAGDLNGVVNEGESVTLTLTDLNGTDTEQSGLGVQLTSDTTHGVLFRDTNGNGTADAGEALTAGSTFTLADIDAGRIQYQHDGSETTADSFSFHISDGLALSDAGTFNIAVNPMDDAPTLTVTAAGTSSAPVSFTEGDASAAMLFSGANADPIEADENITGLTVMVSGLKDGTAEHLVVDGASLALTDGTTGITTTNEVGYSVVVTGGTAMVTLSKDADEATWNSLIDGLAYQNTSENPTEGSRTVTLTKVTETGDNSTDVAITSHVSVSAVNDAPTLVANGFTVAEGGSKTLTTTDIVAADVDDALNTLTYTLASVPDSGTVYIDANGNGAQDIGEALITGESFSHSQLNAGKVRYQHNDDETDDRLALSVSDPDAASANATLDITRTAFNDAPEIRGLNTDILGYPANSGAQTLEQDGDVVINDPDSANFDGGKLQVSITFNRDPANDLLSIKNIGTSAGQISVDGSNVSYAGTIIGTFAGGSGTNDLVVTFNTNATQAAVAALVEAIQFTNDQENPVNTSRTVSFALSDGDGGQSQPAAVNVNIATGVTPSISIANGFFVVENSQQVTALSAVDPNGRPITFSISGVDDGANNPDSGLFEIVSGNLLRFKGAPDFENPTDSGADNVYNVIVRATNDEGSYAEQALAVTVLDQEPEDAAVGDTNGPAFGFATVNGNSLVMTYTDASPLASANLPPASAFGVNVNGSVVAVNTVSVDATAKTVTLTLASAVQAGQTVTVSYTDPTAADDAIALQDSAGNDAPSLVDASVSNITPSTGGGGTRPVPQPEPEPEPEPKPEPEPEPKPELPDESEWGDMPDDDGDGIPETVEDFVPSIGGTTIGDGNGDGVADSSQQDVASVPFRDTPLPSQETNAEPIFVSLIGGSSNGKTTYSGTKLANVQQLDKPDEAPDELNMPLGLISFDANIEEIGATETFSLYVDDSVTVNGYWKQNAAGEWVNLASAEYGGNIVLESGKLRLDFTLTDGGEFDADGIANGVIKDPGALGFGSDTLSEQVQALYIAYYQRPADSAGLVYWTDYLAEHNGNTEAMVDAFAQSEESRALYGDITDTSVNGFIGDLYQALFDRSADATGMAFYANAFIDGAYQDGRPATAGTLMLDILQGAQGDDAKAIFNKLEAAQTFTWLLDPDADGNVLATFDATDLNSVRMWLQDITAEAGAPGIGDTHSLIRNDVAEAGEPITLVGAGGVHELVF</sequence>
<feature type="domain" description="Cadherin" evidence="5">
    <location>
        <begin position="3615"/>
        <end position="3722"/>
    </location>
</feature>
<dbReference type="NCBIfam" id="NF041766">
    <property type="entry name" value="choice_anch_U"/>
    <property type="match status" value="1"/>
</dbReference>
<dbReference type="InterPro" id="IPR006644">
    <property type="entry name" value="Cadg"/>
</dbReference>
<dbReference type="InterPro" id="IPR039005">
    <property type="entry name" value="CSPG_rpt"/>
</dbReference>
<dbReference type="GO" id="GO:0005509">
    <property type="term" value="F:calcium ion binding"/>
    <property type="evidence" value="ECO:0007669"/>
    <property type="project" value="InterPro"/>
</dbReference>
<evidence type="ECO:0000313" key="7">
    <source>
        <dbReference type="Proteomes" id="UP000242133"/>
    </source>
</evidence>
<feature type="region of interest" description="Disordered" evidence="4">
    <location>
        <begin position="496"/>
        <end position="516"/>
    </location>
</feature>
<dbReference type="Pfam" id="PF05345">
    <property type="entry name" value="He_PIG"/>
    <property type="match status" value="3"/>
</dbReference>
<feature type="region of interest" description="Disordered" evidence="4">
    <location>
        <begin position="3815"/>
        <end position="3924"/>
    </location>
</feature>
<evidence type="ECO:0000256" key="1">
    <source>
        <dbReference type="ARBA" id="ARBA00022729"/>
    </source>
</evidence>
<feature type="compositionally biased region" description="Acidic residues" evidence="4">
    <location>
        <begin position="3861"/>
        <end position="3882"/>
    </location>
</feature>
<feature type="compositionally biased region" description="Basic and acidic residues" evidence="4">
    <location>
        <begin position="3846"/>
        <end position="3860"/>
    </location>
</feature>
<keyword evidence="3" id="KW-0325">Glycoprotein</keyword>
<feature type="domain" description="Cadherin" evidence="5">
    <location>
        <begin position="1444"/>
        <end position="1527"/>
    </location>
</feature>
<evidence type="ECO:0000256" key="2">
    <source>
        <dbReference type="ARBA" id="ARBA00022737"/>
    </source>
</evidence>
<dbReference type="OrthoDB" id="6089850at2"/>
<dbReference type="PANTHER" id="PTHR45739">
    <property type="entry name" value="MATRIX PROTEIN, PUTATIVE-RELATED"/>
    <property type="match status" value="1"/>
</dbReference>
<keyword evidence="7" id="KW-1185">Reference proteome</keyword>
<dbReference type="RefSeq" id="WP_106591571.1">
    <property type="nucleotide sequence ID" value="NZ_PYGI01000009.1"/>
</dbReference>
<dbReference type="PROSITE" id="PS00018">
    <property type="entry name" value="EF_HAND_1"/>
    <property type="match status" value="1"/>
</dbReference>
<dbReference type="InterPro" id="IPR028059">
    <property type="entry name" value="SWM_rpt"/>
</dbReference>
<dbReference type="InterPro" id="IPR053784">
    <property type="entry name" value="Choice_anch_U_dom"/>
</dbReference>
<name>A0A2P8EXH8_9GAMM</name>
<evidence type="ECO:0000313" key="6">
    <source>
        <dbReference type="EMBL" id="PSL14135.1"/>
    </source>
</evidence>
<dbReference type="PROSITE" id="PS51854">
    <property type="entry name" value="CSPG"/>
    <property type="match status" value="3"/>
</dbReference>